<dbReference type="InterPro" id="IPR016155">
    <property type="entry name" value="Mopterin_synth/thiamin_S_b"/>
</dbReference>
<dbReference type="InterPro" id="IPR000594">
    <property type="entry name" value="ThiF_NAD_FAD-bd"/>
</dbReference>
<evidence type="ECO:0000256" key="1">
    <source>
        <dbReference type="ARBA" id="ARBA00022679"/>
    </source>
</evidence>
<dbReference type="InterPro" id="IPR001763">
    <property type="entry name" value="Rhodanese-like_dom"/>
</dbReference>
<protein>
    <submittedName>
        <fullName evidence="6">Molybdopterin-synthase adenylyltransferase MoeB</fullName>
    </submittedName>
</protein>
<sequence>MTRILLPTPLRPYAALQAAVEVEGATVGDALRALVERHAELRRHLFDEGGNLRRFVNVYKNEDDVRHLEQDATPLAPGDTLTIVPSIAGGDAAAGDGQAVGGGNGGAGAPPQPAARRPPAWATGEDGLPPLSQAELLRYSRHLILPEVGLKGQRRIKAASVLIVGAGGLGSPLALYLAAAGVGRLGLVDFDRVDESNLQRQILHGTASVGRPKLESAKARLADLNPGVRVDTYEQRLSSDDALDVIRPYDVVVDGTDNFPTRYLVNDACVLLGKPNVYGSIFRFEGQASVFDARVGPCYRCLYPDPPPPGLVPSCAEGGVLGVLPGVIGVIQGIETLKIILGVGETLVGRLLLFDALALRFRELTLRKDPECPLCGERRTITRLIDYEEFCGLRPAQDAADAAELEITARELAAKRERGEDFMLIDVREPQEFEIARIPGAVLIPLNSLPERMSELDSSREIVLQCHIGQRSMRALEMLHRSGFRKLKNLRGGIEAWSRDVDPTVPRY</sequence>
<dbReference type="GO" id="GO:0004792">
    <property type="term" value="F:thiosulfate-cyanide sulfurtransferase activity"/>
    <property type="evidence" value="ECO:0007669"/>
    <property type="project" value="TreeGrafter"/>
</dbReference>
<proteinExistence type="predicted"/>
<dbReference type="Gene3D" id="3.10.20.30">
    <property type="match status" value="1"/>
</dbReference>
<dbReference type="NCBIfam" id="NF004281">
    <property type="entry name" value="PRK05690.1"/>
    <property type="match status" value="1"/>
</dbReference>
<dbReference type="GO" id="GO:0008641">
    <property type="term" value="F:ubiquitin-like modifier activating enzyme activity"/>
    <property type="evidence" value="ECO:0007669"/>
    <property type="project" value="InterPro"/>
</dbReference>
<dbReference type="GO" id="GO:0005524">
    <property type="term" value="F:ATP binding"/>
    <property type="evidence" value="ECO:0007669"/>
    <property type="project" value="UniProtKB-KW"/>
</dbReference>
<dbReference type="FunFam" id="3.40.50.720:FF:000033">
    <property type="entry name" value="Adenylyltransferase and sulfurtransferase MOCS3"/>
    <property type="match status" value="1"/>
</dbReference>
<dbReference type="Pfam" id="PF02597">
    <property type="entry name" value="ThiS"/>
    <property type="match status" value="1"/>
</dbReference>
<keyword evidence="6" id="KW-0548">Nucleotidyltransferase</keyword>
<dbReference type="GO" id="GO:0008146">
    <property type="term" value="F:sulfotransferase activity"/>
    <property type="evidence" value="ECO:0007669"/>
    <property type="project" value="TreeGrafter"/>
</dbReference>
<name>A0A538SA05_UNCEI</name>
<dbReference type="Gene3D" id="3.40.50.720">
    <property type="entry name" value="NAD(P)-binding Rossmann-like Domain"/>
    <property type="match status" value="1"/>
</dbReference>
<evidence type="ECO:0000256" key="2">
    <source>
        <dbReference type="ARBA" id="ARBA00022741"/>
    </source>
</evidence>
<evidence type="ECO:0000256" key="4">
    <source>
        <dbReference type="SAM" id="MobiDB-lite"/>
    </source>
</evidence>
<dbReference type="InterPro" id="IPR003749">
    <property type="entry name" value="ThiS/MoaD-like"/>
</dbReference>
<dbReference type="GO" id="GO:0016779">
    <property type="term" value="F:nucleotidyltransferase activity"/>
    <property type="evidence" value="ECO:0007669"/>
    <property type="project" value="UniProtKB-KW"/>
</dbReference>
<dbReference type="GO" id="GO:0005829">
    <property type="term" value="C:cytosol"/>
    <property type="evidence" value="ECO:0007669"/>
    <property type="project" value="TreeGrafter"/>
</dbReference>
<feature type="region of interest" description="Disordered" evidence="4">
    <location>
        <begin position="94"/>
        <end position="127"/>
    </location>
</feature>
<dbReference type="Gene3D" id="3.40.250.10">
    <property type="entry name" value="Rhodanese-like domain"/>
    <property type="match status" value="1"/>
</dbReference>
<dbReference type="SUPFAM" id="SSF69572">
    <property type="entry name" value="Activating enzymes of the ubiquitin-like proteins"/>
    <property type="match status" value="1"/>
</dbReference>
<evidence type="ECO:0000313" key="6">
    <source>
        <dbReference type="EMBL" id="TMQ48202.1"/>
    </source>
</evidence>
<keyword evidence="1 6" id="KW-0808">Transferase</keyword>
<dbReference type="SMART" id="SM00450">
    <property type="entry name" value="RHOD"/>
    <property type="match status" value="1"/>
</dbReference>
<dbReference type="SUPFAM" id="SSF54285">
    <property type="entry name" value="MoaD/ThiS"/>
    <property type="match status" value="1"/>
</dbReference>
<evidence type="ECO:0000259" key="5">
    <source>
        <dbReference type="PROSITE" id="PS50206"/>
    </source>
</evidence>
<dbReference type="Proteomes" id="UP000317716">
    <property type="component" value="Unassembled WGS sequence"/>
</dbReference>
<feature type="compositionally biased region" description="Gly residues" evidence="4">
    <location>
        <begin position="98"/>
        <end position="108"/>
    </location>
</feature>
<dbReference type="InterPro" id="IPR035985">
    <property type="entry name" value="Ubiquitin-activating_enz"/>
</dbReference>
<dbReference type="AlphaFoldDB" id="A0A538SA05"/>
<dbReference type="PANTHER" id="PTHR10953">
    <property type="entry name" value="UBIQUITIN-ACTIVATING ENZYME E1"/>
    <property type="match status" value="1"/>
</dbReference>
<dbReference type="InterPro" id="IPR012675">
    <property type="entry name" value="Beta-grasp_dom_sf"/>
</dbReference>
<dbReference type="EMBL" id="VBOS01000492">
    <property type="protein sequence ID" value="TMQ48202.1"/>
    <property type="molecule type" value="Genomic_DNA"/>
</dbReference>
<dbReference type="Pfam" id="PF00899">
    <property type="entry name" value="ThiF"/>
    <property type="match status" value="1"/>
</dbReference>
<dbReference type="InterPro" id="IPR045886">
    <property type="entry name" value="ThiF/MoeB/HesA"/>
</dbReference>
<dbReference type="PANTHER" id="PTHR10953:SF102">
    <property type="entry name" value="ADENYLYLTRANSFERASE AND SULFURTRANSFERASE MOCS3"/>
    <property type="match status" value="1"/>
</dbReference>
<comment type="caution">
    <text evidence="6">The sequence shown here is derived from an EMBL/GenBank/DDBJ whole genome shotgun (WGS) entry which is preliminary data.</text>
</comment>
<accession>A0A538SA05</accession>
<feature type="compositionally biased region" description="Low complexity" evidence="4">
    <location>
        <begin position="114"/>
        <end position="124"/>
    </location>
</feature>
<keyword evidence="2" id="KW-0547">Nucleotide-binding</keyword>
<reference evidence="6 7" key="1">
    <citation type="journal article" date="2019" name="Nat. Microbiol.">
        <title>Mediterranean grassland soil C-N compound turnover is dependent on rainfall and depth, and is mediated by genomically divergent microorganisms.</title>
        <authorList>
            <person name="Diamond S."/>
            <person name="Andeer P.F."/>
            <person name="Li Z."/>
            <person name="Crits-Christoph A."/>
            <person name="Burstein D."/>
            <person name="Anantharaman K."/>
            <person name="Lane K.R."/>
            <person name="Thomas B.C."/>
            <person name="Pan C."/>
            <person name="Northen T.R."/>
            <person name="Banfield J.F."/>
        </authorList>
    </citation>
    <scope>NUCLEOTIDE SEQUENCE [LARGE SCALE GENOMIC DNA]</scope>
    <source>
        <strain evidence="6">WS_2</strain>
    </source>
</reference>
<evidence type="ECO:0000256" key="3">
    <source>
        <dbReference type="ARBA" id="ARBA00022840"/>
    </source>
</evidence>
<dbReference type="Pfam" id="PF00581">
    <property type="entry name" value="Rhodanese"/>
    <property type="match status" value="1"/>
</dbReference>
<gene>
    <name evidence="6" type="primary">moeB</name>
    <name evidence="6" type="ORF">E6K72_13315</name>
</gene>
<dbReference type="PROSITE" id="PS50206">
    <property type="entry name" value="RHODANESE_3"/>
    <property type="match status" value="1"/>
</dbReference>
<dbReference type="InterPro" id="IPR036873">
    <property type="entry name" value="Rhodanese-like_dom_sf"/>
</dbReference>
<keyword evidence="3" id="KW-0067">ATP-binding</keyword>
<dbReference type="CDD" id="cd00757">
    <property type="entry name" value="ThiF_MoeB_HesA_family"/>
    <property type="match status" value="1"/>
</dbReference>
<evidence type="ECO:0000313" key="7">
    <source>
        <dbReference type="Proteomes" id="UP000317716"/>
    </source>
</evidence>
<organism evidence="6 7">
    <name type="scientific">Eiseniibacteriota bacterium</name>
    <dbReference type="NCBI Taxonomy" id="2212470"/>
    <lineage>
        <taxon>Bacteria</taxon>
        <taxon>Candidatus Eiseniibacteriota</taxon>
    </lineage>
</organism>
<feature type="domain" description="Rhodanese" evidence="5">
    <location>
        <begin position="418"/>
        <end position="506"/>
    </location>
</feature>